<dbReference type="Pfam" id="PF03031">
    <property type="entry name" value="NIF"/>
    <property type="match status" value="1"/>
</dbReference>
<dbReference type="InterPro" id="IPR011948">
    <property type="entry name" value="Dullard_phosphatase"/>
</dbReference>
<dbReference type="RefSeq" id="XP_025548489.1">
    <property type="nucleotide sequence ID" value="XM_025692019.1"/>
</dbReference>
<feature type="compositionally biased region" description="Low complexity" evidence="1">
    <location>
        <begin position="209"/>
        <end position="223"/>
    </location>
</feature>
<gene>
    <name evidence="3" type="ORF">BO97DRAFT_352275</name>
</gene>
<dbReference type="FunFam" id="3.40.50.1000:FF:000089">
    <property type="entry name" value="NIF domain protein"/>
    <property type="match status" value="1"/>
</dbReference>
<feature type="compositionally biased region" description="Basic residues" evidence="1">
    <location>
        <begin position="177"/>
        <end position="186"/>
    </location>
</feature>
<dbReference type="InterPro" id="IPR004274">
    <property type="entry name" value="FCP1_dom"/>
</dbReference>
<dbReference type="VEuPathDB" id="FungiDB:BO97DRAFT_352275"/>
<feature type="region of interest" description="Disordered" evidence="1">
    <location>
        <begin position="157"/>
        <end position="303"/>
    </location>
</feature>
<protein>
    <recommendedName>
        <fullName evidence="2">FCP1 homology domain-containing protein</fullName>
    </recommendedName>
</protein>
<dbReference type="GeneID" id="37196308"/>
<reference evidence="3 4" key="1">
    <citation type="submission" date="2018-02" db="EMBL/GenBank/DDBJ databases">
        <title>The genomes of Aspergillus section Nigri reveals drivers in fungal speciation.</title>
        <authorList>
            <consortium name="DOE Joint Genome Institute"/>
            <person name="Vesth T.C."/>
            <person name="Nybo J."/>
            <person name="Theobald S."/>
            <person name="Brandl J."/>
            <person name="Frisvad J.C."/>
            <person name="Nielsen K.F."/>
            <person name="Lyhne E.K."/>
            <person name="Kogle M.E."/>
            <person name="Kuo A."/>
            <person name="Riley R."/>
            <person name="Clum A."/>
            <person name="Nolan M."/>
            <person name="Lipzen A."/>
            <person name="Salamov A."/>
            <person name="Henrissat B."/>
            <person name="Wiebenga A."/>
            <person name="De vries R.P."/>
            <person name="Grigoriev I.V."/>
            <person name="Mortensen U.H."/>
            <person name="Andersen M.R."/>
            <person name="Baker S.E."/>
        </authorList>
    </citation>
    <scope>NUCLEOTIDE SEQUENCE [LARGE SCALE GENOMIC DNA]</scope>
    <source>
        <strain evidence="3 4">CBS 101889</strain>
    </source>
</reference>
<evidence type="ECO:0000259" key="2">
    <source>
        <dbReference type="PROSITE" id="PS50969"/>
    </source>
</evidence>
<dbReference type="CDD" id="cd07521">
    <property type="entry name" value="HAD_FCP1-like"/>
    <property type="match status" value="1"/>
</dbReference>
<dbReference type="InterPro" id="IPR023214">
    <property type="entry name" value="HAD_sf"/>
</dbReference>
<dbReference type="PROSITE" id="PS50969">
    <property type="entry name" value="FCP1"/>
    <property type="match status" value="1"/>
</dbReference>
<dbReference type="OrthoDB" id="277011at2759"/>
<organism evidence="3 4">
    <name type="scientific">Aspergillus homomorphus (strain CBS 101889)</name>
    <dbReference type="NCBI Taxonomy" id="1450537"/>
    <lineage>
        <taxon>Eukaryota</taxon>
        <taxon>Fungi</taxon>
        <taxon>Dikarya</taxon>
        <taxon>Ascomycota</taxon>
        <taxon>Pezizomycotina</taxon>
        <taxon>Eurotiomycetes</taxon>
        <taxon>Eurotiomycetidae</taxon>
        <taxon>Eurotiales</taxon>
        <taxon>Aspergillaceae</taxon>
        <taxon>Aspergillus</taxon>
        <taxon>Aspergillus subgen. Circumdati</taxon>
    </lineage>
</organism>
<evidence type="ECO:0000313" key="3">
    <source>
        <dbReference type="EMBL" id="RAL09335.1"/>
    </source>
</evidence>
<dbReference type="InterPro" id="IPR050365">
    <property type="entry name" value="TIM50"/>
</dbReference>
<feature type="region of interest" description="Disordered" evidence="1">
    <location>
        <begin position="1"/>
        <end position="40"/>
    </location>
</feature>
<accession>A0A395HPY8</accession>
<dbReference type="GO" id="GO:0016791">
    <property type="term" value="F:phosphatase activity"/>
    <property type="evidence" value="ECO:0007669"/>
    <property type="project" value="InterPro"/>
</dbReference>
<feature type="domain" description="FCP1 homology" evidence="2">
    <location>
        <begin position="315"/>
        <end position="493"/>
    </location>
</feature>
<dbReference type="PANTHER" id="PTHR12210">
    <property type="entry name" value="DULLARD PROTEIN PHOSPHATASE"/>
    <property type="match status" value="1"/>
</dbReference>
<evidence type="ECO:0000256" key="1">
    <source>
        <dbReference type="SAM" id="MobiDB-lite"/>
    </source>
</evidence>
<dbReference type="SMART" id="SM00577">
    <property type="entry name" value="CPDc"/>
    <property type="match status" value="1"/>
</dbReference>
<dbReference type="Gene3D" id="3.40.50.1000">
    <property type="entry name" value="HAD superfamily/HAD-like"/>
    <property type="match status" value="1"/>
</dbReference>
<dbReference type="EMBL" id="KZ824305">
    <property type="protein sequence ID" value="RAL09335.1"/>
    <property type="molecule type" value="Genomic_DNA"/>
</dbReference>
<dbReference type="Proteomes" id="UP000248961">
    <property type="component" value="Unassembled WGS sequence"/>
</dbReference>
<feature type="compositionally biased region" description="Polar residues" evidence="1">
    <location>
        <begin position="257"/>
        <end position="283"/>
    </location>
</feature>
<sequence length="512" mass="57596">MNSLNILSSRVIGQPTSPSRSRQRSRSQGEISRSLEPGDLAKFRSYSESNFHASDYHEKGHDETPGAPHDVDHHEYTLDEKSPLLRSLSKDRSLATNSSLGLFVHRFFDAIAETIKFILSTLAAPGFFVAHCFREDDGHYSPLTPFRKISRLFFRRSTQSGPGALGKGGTPINGKQRTSRRPKTHRSRESIASSTSESEADRRSTKGLSSSPSRSVKSKSPGSEHVPDENAPRRSIRIKLHNEETLQRQRQRRSQSADLGQTSQNGSQGTLNLDSLKSPTSPSVHRVTRYPHSPVPPRPLIPQRIPSYTANLRSTKSPQKTLVLDLDETLIHSLAKGGRMSSGHMVEVKLSTPMTTALTPGGPPTTLGPQHPILYYVHKRPHCDEFLRKVCKWYKLVVFTASVQEYADPVIDWLEQERKYFHARYYRQHCTFRNGAYIKDLSSVEPDLSKVMILDNSPMSYIFHEDNAIPIEGWINDPTDNGLLHLVPMLEALQYVTDVRAFLALRRGETEA</sequence>
<dbReference type="NCBIfam" id="TIGR02251">
    <property type="entry name" value="HIF-SF_euk"/>
    <property type="match status" value="1"/>
</dbReference>
<dbReference type="STRING" id="1450537.A0A395HPY8"/>
<dbReference type="InterPro" id="IPR036412">
    <property type="entry name" value="HAD-like_sf"/>
</dbReference>
<keyword evidence="4" id="KW-1185">Reference proteome</keyword>
<dbReference type="AlphaFoldDB" id="A0A395HPY8"/>
<evidence type="ECO:0000313" key="4">
    <source>
        <dbReference type="Proteomes" id="UP000248961"/>
    </source>
</evidence>
<proteinExistence type="predicted"/>
<dbReference type="SUPFAM" id="SSF56784">
    <property type="entry name" value="HAD-like"/>
    <property type="match status" value="1"/>
</dbReference>
<name>A0A395HPY8_ASPHC</name>